<evidence type="ECO:0000256" key="2">
    <source>
        <dbReference type="ARBA" id="ARBA00022679"/>
    </source>
</evidence>
<accession>A0A382KSW7</accession>
<dbReference type="GO" id="GO:0008914">
    <property type="term" value="F:leucyl-tRNA--protein transferase activity"/>
    <property type="evidence" value="ECO:0007669"/>
    <property type="project" value="InterPro"/>
</dbReference>
<proteinExistence type="inferred from homology"/>
<dbReference type="AlphaFoldDB" id="A0A382KSW7"/>
<organism evidence="4">
    <name type="scientific">marine metagenome</name>
    <dbReference type="NCBI Taxonomy" id="408172"/>
    <lineage>
        <taxon>unclassified sequences</taxon>
        <taxon>metagenomes</taxon>
        <taxon>ecological metagenomes</taxon>
    </lineage>
</organism>
<dbReference type="HAMAP" id="MF_00688">
    <property type="entry name" value="Leu_Phe_trans"/>
    <property type="match status" value="1"/>
</dbReference>
<dbReference type="PANTHER" id="PTHR30098:SF2">
    <property type="entry name" value="LEUCYL_PHENYLALANYL-TRNA--PROTEIN TRANSFERASE"/>
    <property type="match status" value="1"/>
</dbReference>
<reference evidence="4" key="1">
    <citation type="submission" date="2018-05" db="EMBL/GenBank/DDBJ databases">
        <authorList>
            <person name="Lanie J.A."/>
            <person name="Ng W.-L."/>
            <person name="Kazmierczak K.M."/>
            <person name="Andrzejewski T.M."/>
            <person name="Davidsen T.M."/>
            <person name="Wayne K.J."/>
            <person name="Tettelin H."/>
            <person name="Glass J.I."/>
            <person name="Rusch D."/>
            <person name="Podicherti R."/>
            <person name="Tsui H.-C.T."/>
            <person name="Winkler M.E."/>
        </authorList>
    </citation>
    <scope>NUCLEOTIDE SEQUENCE</scope>
</reference>
<keyword evidence="2" id="KW-0808">Transferase</keyword>
<dbReference type="InterPro" id="IPR042203">
    <property type="entry name" value="Leu/Phe-tRNA_Trfase_C"/>
</dbReference>
<dbReference type="NCBIfam" id="TIGR00667">
    <property type="entry name" value="aat"/>
    <property type="match status" value="1"/>
</dbReference>
<dbReference type="InterPro" id="IPR016181">
    <property type="entry name" value="Acyl_CoA_acyltransferase"/>
</dbReference>
<dbReference type="InterPro" id="IPR042221">
    <property type="entry name" value="Leu/Phe-tRNA_Trfase_N"/>
</dbReference>
<evidence type="ECO:0000256" key="1">
    <source>
        <dbReference type="ARBA" id="ARBA00022490"/>
    </source>
</evidence>
<keyword evidence="1" id="KW-0963">Cytoplasm</keyword>
<dbReference type="SUPFAM" id="SSF55729">
    <property type="entry name" value="Acyl-CoA N-acyltransferases (Nat)"/>
    <property type="match status" value="1"/>
</dbReference>
<keyword evidence="3" id="KW-0012">Acyltransferase</keyword>
<evidence type="ECO:0000313" key="4">
    <source>
        <dbReference type="EMBL" id="SVC26603.1"/>
    </source>
</evidence>
<dbReference type="Pfam" id="PF03588">
    <property type="entry name" value="Leu_Phe_trans"/>
    <property type="match status" value="1"/>
</dbReference>
<dbReference type="GO" id="GO:0030163">
    <property type="term" value="P:protein catabolic process"/>
    <property type="evidence" value="ECO:0007669"/>
    <property type="project" value="InterPro"/>
</dbReference>
<dbReference type="Gene3D" id="3.30.70.3550">
    <property type="entry name" value="Leucyl/phenylalanyl-tRNA-protein transferase, N-terminal domain"/>
    <property type="match status" value="1"/>
</dbReference>
<evidence type="ECO:0000256" key="3">
    <source>
        <dbReference type="ARBA" id="ARBA00023315"/>
    </source>
</evidence>
<dbReference type="PANTHER" id="PTHR30098">
    <property type="entry name" value="LEUCYL/PHENYLALANYL-TRNA--PROTEIN TRANSFERASE"/>
    <property type="match status" value="1"/>
</dbReference>
<dbReference type="InterPro" id="IPR004616">
    <property type="entry name" value="Leu/Phe-tRNA_Trfase"/>
</dbReference>
<name>A0A382KSW7_9ZZZZ</name>
<evidence type="ECO:0008006" key="5">
    <source>
        <dbReference type="Google" id="ProtNLM"/>
    </source>
</evidence>
<protein>
    <recommendedName>
        <fullName evidence="5">Leucyl/phenylalanyl-tRNA--protein transferase</fullName>
    </recommendedName>
</protein>
<dbReference type="Gene3D" id="3.40.630.70">
    <property type="entry name" value="Leucyl/phenylalanyl-tRNA-protein transferase, C-terminal domain"/>
    <property type="match status" value="1"/>
</dbReference>
<sequence length="232" mass="25861">MPVVLLDDSEPPWFPHPDSPPPDGLLAIGGSLTTERLLLAYSNGIFPWESLGDPPLWHWFSPDPRFLLFPDEFKISRSLRSALKKETFEIRVDTAFEEVIRSCSRVPRKDQPSTWIAPDMVKAYSKLHVEGFAHSFESYRDGKLVGGLYGISLGAAFFGESMFHHEPEASKVALAHLVEFARQQGFRFIDCQVPTDHLGNLGASEVPRTEFLDLLGKGLKTPGIPGPWTTTA</sequence>
<dbReference type="EMBL" id="UINC01082124">
    <property type="protein sequence ID" value="SVC26603.1"/>
    <property type="molecule type" value="Genomic_DNA"/>
</dbReference>
<gene>
    <name evidence="4" type="ORF">METZ01_LOCUS279457</name>
</gene>
<dbReference type="GO" id="GO:0005737">
    <property type="term" value="C:cytoplasm"/>
    <property type="evidence" value="ECO:0007669"/>
    <property type="project" value="TreeGrafter"/>
</dbReference>